<dbReference type="EMBL" id="CP041370">
    <property type="protein sequence ID" value="QDK92305.1"/>
    <property type="molecule type" value="Genomic_DNA"/>
</dbReference>
<keyword evidence="2" id="KW-0614">Plasmid</keyword>
<feature type="signal peptide" evidence="1">
    <location>
        <begin position="1"/>
        <end position="28"/>
    </location>
</feature>
<evidence type="ECO:0000313" key="3">
    <source>
        <dbReference type="Proteomes" id="UP000318138"/>
    </source>
</evidence>
<accession>A0A856M5H5</accession>
<dbReference type="GeneID" id="39574247"/>
<geneLocation type="plasmid" evidence="2 3">
    <name>unnamed1</name>
</geneLocation>
<dbReference type="RefSeq" id="WP_013603287.1">
    <property type="nucleotide sequence ID" value="NZ_CP041370.1"/>
</dbReference>
<evidence type="ECO:0000256" key="1">
    <source>
        <dbReference type="SAM" id="SignalP"/>
    </source>
</evidence>
<dbReference type="KEGG" id="psua:FLK61_00370"/>
<dbReference type="Proteomes" id="UP000318138">
    <property type="component" value="Plasmid unnamed1"/>
</dbReference>
<name>A0A856M5H5_9BACI</name>
<sequence length="129" mass="14194">MKKIKKVLVSSALSFTLLLPVTAPAALAASKHDFWFEFKHQVTSKTYSRGASNIKIYTHADTGGSGGTFNIELYRKQKKGKAKYLGSKKFSQNGSTTNSYGNKTKGKFYFIMKKKNNGASTGGYGDIYN</sequence>
<gene>
    <name evidence="2" type="ORF">FLK61_00370</name>
</gene>
<proteinExistence type="predicted"/>
<keyword evidence="3" id="KW-1185">Reference proteome</keyword>
<keyword evidence="1" id="KW-0732">Signal</keyword>
<evidence type="ECO:0000313" key="2">
    <source>
        <dbReference type="EMBL" id="QDK92305.1"/>
    </source>
</evidence>
<protein>
    <submittedName>
        <fullName evidence="2">Uncharacterized protein</fullName>
    </submittedName>
</protein>
<reference evidence="2 3" key="1">
    <citation type="submission" date="2019-07" db="EMBL/GenBank/DDBJ databases">
        <title>Bacillus alkalisoli sp. nov. isolated from saline soil.</title>
        <authorList>
            <person name="Sun J.-Q."/>
            <person name="Xu L."/>
        </authorList>
    </citation>
    <scope>NUCLEOTIDE SEQUENCE [LARGE SCALE GENOMIC DNA]</scope>
    <source>
        <strain evidence="2 3">M4U3P1</strain>
        <plasmid evidence="2 3">unnamed1</plasmid>
    </source>
</reference>
<organism evidence="2 3">
    <name type="scientific">Paenalkalicoccus suaedae</name>
    <dbReference type="NCBI Taxonomy" id="2592382"/>
    <lineage>
        <taxon>Bacteria</taxon>
        <taxon>Bacillati</taxon>
        <taxon>Bacillota</taxon>
        <taxon>Bacilli</taxon>
        <taxon>Bacillales</taxon>
        <taxon>Bacillaceae</taxon>
        <taxon>Paenalkalicoccus</taxon>
    </lineage>
</organism>
<feature type="chain" id="PRO_5032951916" evidence="1">
    <location>
        <begin position="29"/>
        <end position="129"/>
    </location>
</feature>
<dbReference type="AlphaFoldDB" id="A0A856M5H5"/>